<dbReference type="AlphaFoldDB" id="A0A7J9B2T7"/>
<sequence length="175" mass="21076">MTFSQISWWEHFWTIHKDITRVLVVQEFYASLQDHETRNTEGHLWESILVRGKEVRVTPRIICDFYNIPYYENDFIDETDLEYFRDIVMDNIIIVLTEGRGEWKYCSGTNIPISFHKPFMFPEAKMWIQFVCTRIFHALNDSNVNTLRQYYFILFYRKSRNVPVNGSTITPQNRA</sequence>
<comment type="caution">
    <text evidence="2">The sequence shown here is derived from an EMBL/GenBank/DDBJ whole genome shotgun (WGS) entry which is preliminary data.</text>
</comment>
<dbReference type="Proteomes" id="UP000593574">
    <property type="component" value="Unassembled WGS sequence"/>
</dbReference>
<evidence type="ECO:0000313" key="2">
    <source>
        <dbReference type="EMBL" id="MBA0730646.1"/>
    </source>
</evidence>
<accession>A0A7J9B2T7</accession>
<feature type="domain" description="Putative plant transposon protein" evidence="1">
    <location>
        <begin position="8"/>
        <end position="152"/>
    </location>
</feature>
<reference evidence="2 3" key="1">
    <citation type="journal article" date="2019" name="Genome Biol. Evol.">
        <title>Insights into the evolution of the New World diploid cottons (Gossypium, subgenus Houzingenia) based on genome sequencing.</title>
        <authorList>
            <person name="Grover C.E."/>
            <person name="Arick M.A. 2nd"/>
            <person name="Thrash A."/>
            <person name="Conover J.L."/>
            <person name="Sanders W.S."/>
            <person name="Peterson D.G."/>
            <person name="Frelichowski J.E."/>
            <person name="Scheffler J.A."/>
            <person name="Scheffler B.E."/>
            <person name="Wendel J.F."/>
        </authorList>
    </citation>
    <scope>NUCLEOTIDE SEQUENCE [LARGE SCALE GENOMIC DNA]</scope>
    <source>
        <strain evidence="2">4</strain>
        <tissue evidence="2">Leaf</tissue>
    </source>
</reference>
<dbReference type="InterPro" id="IPR046796">
    <property type="entry name" value="Transposase_32_dom"/>
</dbReference>
<proteinExistence type="predicted"/>
<protein>
    <recommendedName>
        <fullName evidence="1">Putative plant transposon protein domain-containing protein</fullName>
    </recommendedName>
</protein>
<evidence type="ECO:0000313" key="3">
    <source>
        <dbReference type="Proteomes" id="UP000593574"/>
    </source>
</evidence>
<evidence type="ECO:0000259" key="1">
    <source>
        <dbReference type="Pfam" id="PF20167"/>
    </source>
</evidence>
<keyword evidence="3" id="KW-1185">Reference proteome</keyword>
<dbReference type="EMBL" id="JABEZV010446411">
    <property type="protein sequence ID" value="MBA0730646.1"/>
    <property type="molecule type" value="Genomic_DNA"/>
</dbReference>
<dbReference type="Pfam" id="PF20167">
    <property type="entry name" value="Transposase_32"/>
    <property type="match status" value="1"/>
</dbReference>
<name>A0A7J9B2T7_9ROSI</name>
<gene>
    <name evidence="2" type="ORF">Golax_026020</name>
</gene>
<organism evidence="2 3">
    <name type="scientific">Gossypium laxum</name>
    <dbReference type="NCBI Taxonomy" id="34288"/>
    <lineage>
        <taxon>Eukaryota</taxon>
        <taxon>Viridiplantae</taxon>
        <taxon>Streptophyta</taxon>
        <taxon>Embryophyta</taxon>
        <taxon>Tracheophyta</taxon>
        <taxon>Spermatophyta</taxon>
        <taxon>Magnoliopsida</taxon>
        <taxon>eudicotyledons</taxon>
        <taxon>Gunneridae</taxon>
        <taxon>Pentapetalae</taxon>
        <taxon>rosids</taxon>
        <taxon>malvids</taxon>
        <taxon>Malvales</taxon>
        <taxon>Malvaceae</taxon>
        <taxon>Malvoideae</taxon>
        <taxon>Gossypium</taxon>
    </lineage>
</organism>